<dbReference type="Pfam" id="PF03181">
    <property type="entry name" value="BURP"/>
    <property type="match status" value="1"/>
</dbReference>
<dbReference type="AlphaFoldDB" id="A0A2T7DZT1"/>
<dbReference type="InterPro" id="IPR004873">
    <property type="entry name" value="BURP_dom"/>
</dbReference>
<accession>A0A2T7DZT1</accession>
<evidence type="ECO:0000313" key="4">
    <source>
        <dbReference type="EMBL" id="PUZ61071.1"/>
    </source>
</evidence>
<dbReference type="PROSITE" id="PS51277">
    <property type="entry name" value="BURP"/>
    <property type="match status" value="1"/>
</dbReference>
<keyword evidence="5" id="KW-1185">Reference proteome</keyword>
<dbReference type="Proteomes" id="UP000244336">
    <property type="component" value="Chromosome 4"/>
</dbReference>
<sequence>MPNIDAIVPLVSLVLVVLAGGGSFTNVAAENLSPMEYWKAVLPETPMPPAIHGLLAKSEGSQEISIRYGAESTKDLKEKLLFSHAPGSTKDLKRYPFWYGPGRTEDIKKYPFWSGSESNEDVETFSVEHGPQSSDDLSQYPFWYGSGSTKDPFWYGSRSDHGLKKFRVENTKDLKRHPFWFRFGSSEEDLKKFQLQSEQDEDNMGNQDEEDLPRISGSVPRDEEKMSITDSAPIKGENHVGTHKIGRNTPQGSIFFFRRDVLRPGSVITPTIPPTTTLPPLLRRRVADSIPFSTEHFADILAMFAPESHAIAGEMHWTLEACEHPGALLPGYRAAGCATSLESLAELPMALLRTRDVRAFSPDMSTDVAGTPARRGRYNVTTVKRITESPEIVTCHDTTYPYAVFFCHTASPTAAYAVTLAAEDGNAPAMEALAVCHLDRSRAHGEEPSEAAACHFLTKLSVIWVPAGEQVGGARDEAQ</sequence>
<feature type="region of interest" description="Disordered" evidence="1">
    <location>
        <begin position="195"/>
        <end position="227"/>
    </location>
</feature>
<feature type="chain" id="PRO_5015636258" description="BURP domain-containing protein" evidence="2">
    <location>
        <begin position="30"/>
        <end position="479"/>
    </location>
</feature>
<evidence type="ECO:0000256" key="1">
    <source>
        <dbReference type="SAM" id="MobiDB-lite"/>
    </source>
</evidence>
<evidence type="ECO:0000313" key="5">
    <source>
        <dbReference type="Proteomes" id="UP000244336"/>
    </source>
</evidence>
<keyword evidence="2" id="KW-0732">Signal</keyword>
<protein>
    <recommendedName>
        <fullName evidence="3">BURP domain-containing protein</fullName>
    </recommendedName>
</protein>
<dbReference type="SMART" id="SM01045">
    <property type="entry name" value="BURP"/>
    <property type="match status" value="1"/>
</dbReference>
<dbReference type="STRING" id="1504633.A0A2T7DZT1"/>
<dbReference type="PANTHER" id="PTHR31236">
    <property type="entry name" value="BURP DOMAIN PROTEIN USPL1-LIKE"/>
    <property type="match status" value="1"/>
</dbReference>
<dbReference type="OrthoDB" id="654134at2759"/>
<dbReference type="PANTHER" id="PTHR31236:SF21">
    <property type="entry name" value="BURP DOMAIN-CONTAINING PROTEIN 11"/>
    <property type="match status" value="1"/>
</dbReference>
<name>A0A2T7DZT1_9POAL</name>
<dbReference type="Gramene" id="PUZ61071">
    <property type="protein sequence ID" value="PUZ61071"/>
    <property type="gene ID" value="GQ55_4G240900"/>
</dbReference>
<dbReference type="EMBL" id="CM009752">
    <property type="protein sequence ID" value="PUZ61071.1"/>
    <property type="molecule type" value="Genomic_DNA"/>
</dbReference>
<proteinExistence type="predicted"/>
<feature type="compositionally biased region" description="Acidic residues" evidence="1">
    <location>
        <begin position="198"/>
        <end position="211"/>
    </location>
</feature>
<dbReference type="InterPro" id="IPR044816">
    <property type="entry name" value="BURP"/>
</dbReference>
<evidence type="ECO:0000259" key="3">
    <source>
        <dbReference type="PROSITE" id="PS51277"/>
    </source>
</evidence>
<gene>
    <name evidence="4" type="ORF">GQ55_4G240900</name>
</gene>
<organism evidence="4 5">
    <name type="scientific">Panicum hallii var. hallii</name>
    <dbReference type="NCBI Taxonomy" id="1504633"/>
    <lineage>
        <taxon>Eukaryota</taxon>
        <taxon>Viridiplantae</taxon>
        <taxon>Streptophyta</taxon>
        <taxon>Embryophyta</taxon>
        <taxon>Tracheophyta</taxon>
        <taxon>Spermatophyta</taxon>
        <taxon>Magnoliopsida</taxon>
        <taxon>Liliopsida</taxon>
        <taxon>Poales</taxon>
        <taxon>Poaceae</taxon>
        <taxon>PACMAD clade</taxon>
        <taxon>Panicoideae</taxon>
        <taxon>Panicodae</taxon>
        <taxon>Paniceae</taxon>
        <taxon>Panicinae</taxon>
        <taxon>Panicum</taxon>
        <taxon>Panicum sect. Panicum</taxon>
    </lineage>
</organism>
<reference evidence="4 5" key="1">
    <citation type="submission" date="2018-04" db="EMBL/GenBank/DDBJ databases">
        <title>WGS assembly of Panicum hallii var. hallii HAL2.</title>
        <authorList>
            <person name="Lovell J."/>
            <person name="Jenkins J."/>
            <person name="Lowry D."/>
            <person name="Mamidi S."/>
            <person name="Sreedasyam A."/>
            <person name="Weng X."/>
            <person name="Barry K."/>
            <person name="Bonette J."/>
            <person name="Campitelli B."/>
            <person name="Daum C."/>
            <person name="Gordon S."/>
            <person name="Gould B."/>
            <person name="Lipzen A."/>
            <person name="MacQueen A."/>
            <person name="Palacio-Mejia J."/>
            <person name="Plott C."/>
            <person name="Shakirov E."/>
            <person name="Shu S."/>
            <person name="Yoshinaga Y."/>
            <person name="Zane M."/>
            <person name="Rokhsar D."/>
            <person name="Grimwood J."/>
            <person name="Schmutz J."/>
            <person name="Juenger T."/>
        </authorList>
    </citation>
    <scope>NUCLEOTIDE SEQUENCE [LARGE SCALE GENOMIC DNA]</scope>
    <source>
        <strain evidence="5">cv. HAL2</strain>
    </source>
</reference>
<feature type="domain" description="BURP" evidence="3">
    <location>
        <begin position="256"/>
        <end position="467"/>
    </location>
</feature>
<evidence type="ECO:0000256" key="2">
    <source>
        <dbReference type="SAM" id="SignalP"/>
    </source>
</evidence>
<feature type="signal peptide" evidence="2">
    <location>
        <begin position="1"/>
        <end position="29"/>
    </location>
</feature>